<sequence length="211" mass="23760">MKNKNHLLAAVSLISIILLCGRVTFTENFGGIFLTWNLFLAWVPFGIACIVEDLAQHRFIHQRGVLLGAAAWLLFFPNAPYLITDLIHLRASPDHLIWYDALMSFSFALAGLLTGFYSVLKIHALLEDYYSRITSWLLIGGSLVVASYGIYLGRFGRWNSWHVATHPLSLVRYIGNNLLHNPVALQLTLAFSFVMLSTYGAFWVLARSKAE</sequence>
<accession>A0A7W5ZN70</accession>
<proteinExistence type="predicted"/>
<protein>
    <submittedName>
        <fullName evidence="2">Putative membrane protein</fullName>
    </submittedName>
</protein>
<evidence type="ECO:0000313" key="3">
    <source>
        <dbReference type="Proteomes" id="UP000541352"/>
    </source>
</evidence>
<dbReference type="RefSeq" id="WP_028525827.1">
    <property type="nucleotide sequence ID" value="NZ_JACIBY010000005.1"/>
</dbReference>
<evidence type="ECO:0000313" key="2">
    <source>
        <dbReference type="EMBL" id="MBB3838886.1"/>
    </source>
</evidence>
<gene>
    <name evidence="2" type="ORF">FHS57_002892</name>
</gene>
<evidence type="ECO:0000256" key="1">
    <source>
        <dbReference type="SAM" id="Phobius"/>
    </source>
</evidence>
<keyword evidence="1" id="KW-1133">Transmembrane helix</keyword>
<organism evidence="2 3">
    <name type="scientific">Runella defluvii</name>
    <dbReference type="NCBI Taxonomy" id="370973"/>
    <lineage>
        <taxon>Bacteria</taxon>
        <taxon>Pseudomonadati</taxon>
        <taxon>Bacteroidota</taxon>
        <taxon>Cytophagia</taxon>
        <taxon>Cytophagales</taxon>
        <taxon>Spirosomataceae</taxon>
        <taxon>Runella</taxon>
    </lineage>
</organism>
<feature type="transmembrane region" description="Helical" evidence="1">
    <location>
        <begin position="32"/>
        <end position="52"/>
    </location>
</feature>
<reference evidence="2 3" key="1">
    <citation type="submission" date="2020-08" db="EMBL/GenBank/DDBJ databases">
        <title>Genomic Encyclopedia of Type Strains, Phase IV (KMG-IV): sequencing the most valuable type-strain genomes for metagenomic binning, comparative biology and taxonomic classification.</title>
        <authorList>
            <person name="Goeker M."/>
        </authorList>
    </citation>
    <scope>NUCLEOTIDE SEQUENCE [LARGE SCALE GENOMIC DNA]</scope>
    <source>
        <strain evidence="2 3">DSM 17976</strain>
    </source>
</reference>
<keyword evidence="3" id="KW-1185">Reference proteome</keyword>
<dbReference type="Pfam" id="PF07099">
    <property type="entry name" value="DUF1361"/>
    <property type="match status" value="1"/>
</dbReference>
<comment type="caution">
    <text evidence="2">The sequence shown here is derived from an EMBL/GenBank/DDBJ whole genome shotgun (WGS) entry which is preliminary data.</text>
</comment>
<feature type="transmembrane region" description="Helical" evidence="1">
    <location>
        <begin position="129"/>
        <end position="151"/>
    </location>
</feature>
<keyword evidence="1" id="KW-0472">Membrane</keyword>
<keyword evidence="1" id="KW-0812">Transmembrane</keyword>
<feature type="transmembrane region" description="Helical" evidence="1">
    <location>
        <begin position="183"/>
        <end position="206"/>
    </location>
</feature>
<dbReference type="InterPro" id="IPR009793">
    <property type="entry name" value="DUF1361"/>
</dbReference>
<dbReference type="Proteomes" id="UP000541352">
    <property type="component" value="Unassembled WGS sequence"/>
</dbReference>
<feature type="transmembrane region" description="Helical" evidence="1">
    <location>
        <begin position="64"/>
        <end position="84"/>
    </location>
</feature>
<name>A0A7W5ZN70_9BACT</name>
<dbReference type="AlphaFoldDB" id="A0A7W5ZN70"/>
<dbReference type="EMBL" id="JACIBY010000005">
    <property type="protein sequence ID" value="MBB3838886.1"/>
    <property type="molecule type" value="Genomic_DNA"/>
</dbReference>
<feature type="transmembrane region" description="Helical" evidence="1">
    <location>
        <begin position="96"/>
        <end position="117"/>
    </location>
</feature>